<evidence type="ECO:0000256" key="4">
    <source>
        <dbReference type="ARBA" id="ARBA00032976"/>
    </source>
</evidence>
<evidence type="ECO:0000256" key="1">
    <source>
        <dbReference type="ARBA" id="ARBA00003236"/>
    </source>
</evidence>
<feature type="domain" description="NodB homology" evidence="5">
    <location>
        <begin position="37"/>
        <end position="291"/>
    </location>
</feature>
<dbReference type="SUPFAM" id="SSF88713">
    <property type="entry name" value="Glycoside hydrolase/deacetylase"/>
    <property type="match status" value="1"/>
</dbReference>
<dbReference type="GO" id="GO:0005975">
    <property type="term" value="P:carbohydrate metabolic process"/>
    <property type="evidence" value="ECO:0007669"/>
    <property type="project" value="InterPro"/>
</dbReference>
<dbReference type="EMBL" id="JAEKJW010000001">
    <property type="protein sequence ID" value="MBN8195934.1"/>
    <property type="molecule type" value="Genomic_DNA"/>
</dbReference>
<dbReference type="AlphaFoldDB" id="A0A8I1M6W4"/>
<protein>
    <recommendedName>
        <fullName evidence="3">Chitooligosaccharide deacetylase</fullName>
    </recommendedName>
    <alternativeName>
        <fullName evidence="4">Nodulation protein B</fullName>
    </alternativeName>
</protein>
<dbReference type="GO" id="GO:0016810">
    <property type="term" value="F:hydrolase activity, acting on carbon-nitrogen (but not peptide) bonds"/>
    <property type="evidence" value="ECO:0007669"/>
    <property type="project" value="InterPro"/>
</dbReference>
<organism evidence="6 7">
    <name type="scientific">Thalassospira povalilytica</name>
    <dbReference type="NCBI Taxonomy" id="732237"/>
    <lineage>
        <taxon>Bacteria</taxon>
        <taxon>Pseudomonadati</taxon>
        <taxon>Pseudomonadota</taxon>
        <taxon>Alphaproteobacteria</taxon>
        <taxon>Rhodospirillales</taxon>
        <taxon>Thalassospiraceae</taxon>
        <taxon>Thalassospira</taxon>
    </lineage>
</organism>
<reference evidence="6" key="1">
    <citation type="submission" date="2020-12" db="EMBL/GenBank/DDBJ databases">
        <title>Oil enriched cultivation method for isolating marine PHA-producing bacteria.</title>
        <authorList>
            <person name="Zheng W."/>
            <person name="Yu S."/>
            <person name="Huang Y."/>
        </authorList>
    </citation>
    <scope>NUCLEOTIDE SEQUENCE</scope>
    <source>
        <strain evidence="6">SY-2-3</strain>
    </source>
</reference>
<accession>A0A8I1M6W4</accession>
<name>A0A8I1M6W4_9PROT</name>
<dbReference type="InterPro" id="IPR002509">
    <property type="entry name" value="NODB_dom"/>
</dbReference>
<evidence type="ECO:0000256" key="2">
    <source>
        <dbReference type="ARBA" id="ARBA00010973"/>
    </source>
</evidence>
<gene>
    <name evidence="6" type="ORF">JF547_05580</name>
</gene>
<comment type="caution">
    <text evidence="6">The sequence shown here is derived from an EMBL/GenBank/DDBJ whole genome shotgun (WGS) entry which is preliminary data.</text>
</comment>
<dbReference type="Gene3D" id="3.20.20.370">
    <property type="entry name" value="Glycoside hydrolase/deacetylase"/>
    <property type="match status" value="1"/>
</dbReference>
<comment type="function">
    <text evidence="1">Is involved in generating a small heat-stable compound (Nod), an acylated oligomer of N-acetylglucosamine, that stimulates mitosis in various plant protoplasts.</text>
</comment>
<dbReference type="Proteomes" id="UP000664405">
    <property type="component" value="Unassembled WGS sequence"/>
</dbReference>
<comment type="similarity">
    <text evidence="2">Belongs to the polysaccharide deacetylase family.</text>
</comment>
<sequence length="291" mass="32248">MHSNFEYLFAKVLGRLGPVLYQKRLLSWAKRAGLCEPTLLLSFDCDTGRDADASLRVQRFLSEYGIAASFAVPGALLEEHWDSYKVLLDMGATFVNHGYKRHAEIDETSGKPYSTFTYRDVTDKEWAEDIKLGHAALTRLTGVAPKVFRTPHFGEFNQPAQLCGLYKVLADLGYEVSSSTIPVFGLMYGSAFRTEKGIVELPLNGCIGKPAQLIDSWGFLSAPDALGKDRLVAELSKYLALAGRGEPFVLSLYFDPADIADEPDILDLLARFAGIRSLRLDDEKLISLARN</sequence>
<evidence type="ECO:0000259" key="5">
    <source>
        <dbReference type="PROSITE" id="PS51677"/>
    </source>
</evidence>
<dbReference type="PROSITE" id="PS51677">
    <property type="entry name" value="NODB"/>
    <property type="match status" value="1"/>
</dbReference>
<evidence type="ECO:0000256" key="3">
    <source>
        <dbReference type="ARBA" id="ARBA00020071"/>
    </source>
</evidence>
<dbReference type="InterPro" id="IPR011330">
    <property type="entry name" value="Glyco_hydro/deAcase_b/a-brl"/>
</dbReference>
<evidence type="ECO:0000313" key="7">
    <source>
        <dbReference type="Proteomes" id="UP000664405"/>
    </source>
</evidence>
<dbReference type="Pfam" id="PF01522">
    <property type="entry name" value="Polysacc_deac_1"/>
    <property type="match status" value="1"/>
</dbReference>
<dbReference type="RefSeq" id="WP_206926845.1">
    <property type="nucleotide sequence ID" value="NZ_JAEKJW010000001.1"/>
</dbReference>
<proteinExistence type="inferred from homology"/>
<evidence type="ECO:0000313" key="6">
    <source>
        <dbReference type="EMBL" id="MBN8195934.1"/>
    </source>
</evidence>